<name>D6RQQ6_COPC7</name>
<feature type="region of interest" description="Disordered" evidence="2">
    <location>
        <begin position="38"/>
        <end position="148"/>
    </location>
</feature>
<sequence length="967" mass="110091">MPFPCTVATCTKVFDKKSAQISHSKACEVHMVLEEDRKRWAEQTESPPPSSHIEVDRPVLPWENISPAPQARPPQSRKPSATTGASRKTSSRASSSRQPSLGPRAHGRRTDSAATVRIDHHSKRKRPSEYITIEEYNSRRHRPGTSAGAEIPLESLTSRPPHFPFQTDVDYRFAKLVFRSAMKDDDVKELLSLINQCVDGKDSLTFNGCQAIHDAWKDATSLITPFECTKIDVPHGDVPHEYDVWVRSVWEWLLEMVGSQKLAREFVWESVKMFKKKDDGDWERFVTEPWTGDDWAEIESNLPDDGVPLCLTIYADKTQLSSFGGKKGYPVYAKIANLPAHVRNGKGIGGGCCVGWLPVIPEASTSSKKSTEWAEYKRVVWHESFRAILESIKAHSKEGVYYKCGDGIVRRLFPCILILSADYEEQAVMAGLRGSKTKRCPVCLVNEADLATFFDNWEYRDSQTARKLIKVLEKPEVPDELKDTARKNLVDLNIRPIKNVFSEIANSDPHRALSFDRLHNYPGGLAKTHLLELLYKSFKTGPYATPEVKEKVNSRANAMPRWPGLSHFSNITHKTAFQDSNKWEDIARIFPFILYDDVIAKDDIATRQLLRCLRVFLNLNAYSSFETHTESTVAKLEEELSVFCDEIEKLGDGFEEKSWLFPKMHLQMHLPRDLFNKGVTRNYTTKIFEVMHRAFKFYYQFMSNFKDVESQILSADDTSRAIDFIDSIIEVHQEALKEAEHLQDEEPQQRYSFGNVTLKAPQGPRKAQPLRSFQFDSEEELGEHASTLDGIDIKQALKEFCSGNDIAIAVDGSTLIRSFRSMEAFYTSKESWDIERDLLRCSPSFHNRPRYDCVIIQTTTGPIFARLLSLFTLQQPGSPDTEAIPFALALPYATTIPAPIRKKDTSAGFYRVRKAPRPRAEFFFARSIVRGAVLVAVNERNIDFLVFDVTDSDMFLRVQELLHLCAR</sequence>
<dbReference type="InParanoid" id="D6RQQ6"/>
<evidence type="ECO:0000256" key="2">
    <source>
        <dbReference type="SAM" id="MobiDB-lite"/>
    </source>
</evidence>
<comment type="caution">
    <text evidence="4">The sequence shown here is derived from an EMBL/GenBank/DDBJ whole genome shotgun (WGS) entry which is preliminary data.</text>
</comment>
<organism evidence="4 5">
    <name type="scientific">Coprinopsis cinerea (strain Okayama-7 / 130 / ATCC MYA-4618 / FGSC 9003)</name>
    <name type="common">Inky cap fungus</name>
    <name type="synonym">Hormographiella aspergillata</name>
    <dbReference type="NCBI Taxonomy" id="240176"/>
    <lineage>
        <taxon>Eukaryota</taxon>
        <taxon>Fungi</taxon>
        <taxon>Dikarya</taxon>
        <taxon>Basidiomycota</taxon>
        <taxon>Agaricomycotina</taxon>
        <taxon>Agaricomycetes</taxon>
        <taxon>Agaricomycetidae</taxon>
        <taxon>Agaricales</taxon>
        <taxon>Agaricineae</taxon>
        <taxon>Psathyrellaceae</taxon>
        <taxon>Coprinopsis</taxon>
    </lineage>
</organism>
<dbReference type="Pfam" id="PF18759">
    <property type="entry name" value="Plavaka"/>
    <property type="match status" value="1"/>
</dbReference>
<dbReference type="InterPro" id="IPR013087">
    <property type="entry name" value="Znf_C2H2_type"/>
</dbReference>
<dbReference type="RefSeq" id="XP_002910187.1">
    <property type="nucleotide sequence ID" value="XM_002910141.1"/>
</dbReference>
<evidence type="ECO:0000313" key="4">
    <source>
        <dbReference type="EMBL" id="EFI26693.1"/>
    </source>
</evidence>
<evidence type="ECO:0000259" key="3">
    <source>
        <dbReference type="PROSITE" id="PS50157"/>
    </source>
</evidence>
<dbReference type="AlphaFoldDB" id="D6RQQ6"/>
<keyword evidence="1" id="KW-0862">Zinc</keyword>
<dbReference type="PROSITE" id="PS50157">
    <property type="entry name" value="ZINC_FINGER_C2H2_2"/>
    <property type="match status" value="1"/>
</dbReference>
<dbReference type="VEuPathDB" id="FungiDB:CC1G_15464"/>
<dbReference type="GO" id="GO:0008270">
    <property type="term" value="F:zinc ion binding"/>
    <property type="evidence" value="ECO:0007669"/>
    <property type="project" value="UniProtKB-KW"/>
</dbReference>
<accession>D6RQQ6</accession>
<protein>
    <recommendedName>
        <fullName evidence="3">C2H2-type domain-containing protein</fullName>
    </recommendedName>
</protein>
<keyword evidence="5" id="KW-1185">Reference proteome</keyword>
<gene>
    <name evidence="4" type="ORF">CC1G_15464</name>
</gene>
<feature type="domain" description="C2H2-type" evidence="3">
    <location>
        <begin position="3"/>
        <end position="35"/>
    </location>
</feature>
<evidence type="ECO:0000313" key="5">
    <source>
        <dbReference type="Proteomes" id="UP000001861"/>
    </source>
</evidence>
<feature type="compositionally biased region" description="Low complexity" evidence="2">
    <location>
        <begin position="80"/>
        <end position="97"/>
    </location>
</feature>
<dbReference type="OrthoDB" id="3239511at2759"/>
<dbReference type="InterPro" id="IPR041078">
    <property type="entry name" value="Plavaka"/>
</dbReference>
<dbReference type="HOGENOM" id="CLU_009122_0_0_1"/>
<evidence type="ECO:0000256" key="1">
    <source>
        <dbReference type="PROSITE-ProRule" id="PRU00042"/>
    </source>
</evidence>
<keyword evidence="1" id="KW-0479">Metal-binding</keyword>
<dbReference type="eggNOG" id="ENOG502SIW4">
    <property type="taxonomic scope" value="Eukaryota"/>
</dbReference>
<dbReference type="OMA" id="HATRDIC"/>
<dbReference type="GeneID" id="9380189"/>
<reference evidence="4 5" key="1">
    <citation type="journal article" date="2010" name="Proc. Natl. Acad. Sci. U.S.A.">
        <title>Insights into evolution of multicellular fungi from the assembled chromosomes of the mushroom Coprinopsis cinerea (Coprinus cinereus).</title>
        <authorList>
            <person name="Stajich J.E."/>
            <person name="Wilke S.K."/>
            <person name="Ahren D."/>
            <person name="Au C.H."/>
            <person name="Birren B.W."/>
            <person name="Borodovsky M."/>
            <person name="Burns C."/>
            <person name="Canback B."/>
            <person name="Casselton L.A."/>
            <person name="Cheng C.K."/>
            <person name="Deng J."/>
            <person name="Dietrich F.S."/>
            <person name="Fargo D.C."/>
            <person name="Farman M.L."/>
            <person name="Gathman A.C."/>
            <person name="Goldberg J."/>
            <person name="Guigo R."/>
            <person name="Hoegger P.J."/>
            <person name="Hooker J.B."/>
            <person name="Huggins A."/>
            <person name="James T.Y."/>
            <person name="Kamada T."/>
            <person name="Kilaru S."/>
            <person name="Kodira C."/>
            <person name="Kues U."/>
            <person name="Kupfer D."/>
            <person name="Kwan H.S."/>
            <person name="Lomsadze A."/>
            <person name="Li W."/>
            <person name="Lilly W.W."/>
            <person name="Ma L.J."/>
            <person name="Mackey A.J."/>
            <person name="Manning G."/>
            <person name="Martin F."/>
            <person name="Muraguchi H."/>
            <person name="Natvig D.O."/>
            <person name="Palmerini H."/>
            <person name="Ramesh M.A."/>
            <person name="Rehmeyer C.J."/>
            <person name="Roe B.A."/>
            <person name="Shenoy N."/>
            <person name="Stanke M."/>
            <person name="Ter-Hovhannisyan V."/>
            <person name="Tunlid A."/>
            <person name="Velagapudi R."/>
            <person name="Vision T.J."/>
            <person name="Zeng Q."/>
            <person name="Zolan M.E."/>
            <person name="Pukkila P.J."/>
        </authorList>
    </citation>
    <scope>NUCLEOTIDE SEQUENCE [LARGE SCALE GENOMIC DNA]</scope>
    <source>
        <strain evidence="5">Okayama-7 / 130 / ATCC MYA-4618 / FGSC 9003</strain>
    </source>
</reference>
<keyword evidence="1" id="KW-0863">Zinc-finger</keyword>
<dbReference type="EMBL" id="AACS02000012">
    <property type="protein sequence ID" value="EFI26693.1"/>
    <property type="molecule type" value="Genomic_DNA"/>
</dbReference>
<dbReference type="Proteomes" id="UP000001861">
    <property type="component" value="Unassembled WGS sequence"/>
</dbReference>
<proteinExistence type="predicted"/>
<dbReference type="KEGG" id="cci:CC1G_15464"/>